<protein>
    <submittedName>
        <fullName evidence="1">Uncharacterized protein</fullName>
    </submittedName>
</protein>
<evidence type="ECO:0000313" key="2">
    <source>
        <dbReference type="Proteomes" id="UP001470230"/>
    </source>
</evidence>
<comment type="caution">
    <text evidence="1">The sequence shown here is derived from an EMBL/GenBank/DDBJ whole genome shotgun (WGS) entry which is preliminary data.</text>
</comment>
<name>A0ABR2J172_9EUKA</name>
<gene>
    <name evidence="1" type="ORF">M9Y10_007073</name>
</gene>
<evidence type="ECO:0000313" key="1">
    <source>
        <dbReference type="EMBL" id="KAK8871352.1"/>
    </source>
</evidence>
<proteinExistence type="predicted"/>
<dbReference type="EMBL" id="JAPFFF010000013">
    <property type="protein sequence ID" value="KAK8871352.1"/>
    <property type="molecule type" value="Genomic_DNA"/>
</dbReference>
<keyword evidence="2" id="KW-1185">Reference proteome</keyword>
<sequence>MKFHFKHFNETAFTLAVDRDDEEIIKPFLSKKIMINTNATLEKKTGNYHRLWYDGIQLISILGPPEGYIVKDNYLVKIDDEDITYVFDAFLQSILYSGH</sequence>
<dbReference type="Proteomes" id="UP001470230">
    <property type="component" value="Unassembled WGS sequence"/>
</dbReference>
<organism evidence="1 2">
    <name type="scientific">Tritrichomonas musculus</name>
    <dbReference type="NCBI Taxonomy" id="1915356"/>
    <lineage>
        <taxon>Eukaryota</taxon>
        <taxon>Metamonada</taxon>
        <taxon>Parabasalia</taxon>
        <taxon>Tritrichomonadida</taxon>
        <taxon>Tritrichomonadidae</taxon>
        <taxon>Tritrichomonas</taxon>
    </lineage>
</organism>
<accession>A0ABR2J172</accession>
<reference evidence="1 2" key="1">
    <citation type="submission" date="2024-04" db="EMBL/GenBank/DDBJ databases">
        <title>Tritrichomonas musculus Genome.</title>
        <authorList>
            <person name="Alves-Ferreira E."/>
            <person name="Grigg M."/>
            <person name="Lorenzi H."/>
            <person name="Galac M."/>
        </authorList>
    </citation>
    <scope>NUCLEOTIDE SEQUENCE [LARGE SCALE GENOMIC DNA]</scope>
    <source>
        <strain evidence="1 2">EAF2021</strain>
    </source>
</reference>